<organism evidence="6 7">
    <name type="scientific">Leisingera daeponensis</name>
    <dbReference type="NCBI Taxonomy" id="405746"/>
    <lineage>
        <taxon>Bacteria</taxon>
        <taxon>Pseudomonadati</taxon>
        <taxon>Pseudomonadota</taxon>
        <taxon>Alphaproteobacteria</taxon>
        <taxon>Rhodobacterales</taxon>
        <taxon>Roseobacteraceae</taxon>
        <taxon>Leisingera</taxon>
    </lineage>
</organism>
<dbReference type="PANTHER" id="PTHR30346">
    <property type="entry name" value="TRANSCRIPTIONAL DUAL REGULATOR HCAR-RELATED"/>
    <property type="match status" value="1"/>
</dbReference>
<dbReference type="PANTHER" id="PTHR30346:SF0">
    <property type="entry name" value="HCA OPERON TRANSCRIPTIONAL ACTIVATOR HCAR"/>
    <property type="match status" value="1"/>
</dbReference>
<keyword evidence="2" id="KW-0805">Transcription regulation</keyword>
<dbReference type="Pfam" id="PF03466">
    <property type="entry name" value="LysR_substrate"/>
    <property type="match status" value="1"/>
</dbReference>
<dbReference type="Gene3D" id="3.40.190.10">
    <property type="entry name" value="Periplasmic binding protein-like II"/>
    <property type="match status" value="2"/>
</dbReference>
<dbReference type="InterPro" id="IPR005119">
    <property type="entry name" value="LysR_subst-bd"/>
</dbReference>
<dbReference type="Pfam" id="PF00126">
    <property type="entry name" value="HTH_1"/>
    <property type="match status" value="1"/>
</dbReference>
<comment type="similarity">
    <text evidence="1">Belongs to the LysR transcriptional regulatory family.</text>
</comment>
<evidence type="ECO:0000259" key="5">
    <source>
        <dbReference type="PROSITE" id="PS50931"/>
    </source>
</evidence>
<dbReference type="SUPFAM" id="SSF46785">
    <property type="entry name" value="Winged helix' DNA-binding domain"/>
    <property type="match status" value="1"/>
</dbReference>
<dbReference type="RefSeq" id="WP_222508226.1">
    <property type="nucleotide sequence ID" value="NZ_JAHVJA010000003.1"/>
</dbReference>
<dbReference type="InterPro" id="IPR000847">
    <property type="entry name" value="LysR_HTH_N"/>
</dbReference>
<dbReference type="PROSITE" id="PS50931">
    <property type="entry name" value="HTH_LYSR"/>
    <property type="match status" value="1"/>
</dbReference>
<dbReference type="InterPro" id="IPR036388">
    <property type="entry name" value="WH-like_DNA-bd_sf"/>
</dbReference>
<evidence type="ECO:0000256" key="1">
    <source>
        <dbReference type="ARBA" id="ARBA00009437"/>
    </source>
</evidence>
<comment type="caution">
    <text evidence="6">The sequence shown here is derived from an EMBL/GenBank/DDBJ whole genome shotgun (WGS) entry which is preliminary data.</text>
</comment>
<evidence type="ECO:0000313" key="6">
    <source>
        <dbReference type="EMBL" id="MBY6139755.1"/>
    </source>
</evidence>
<dbReference type="EMBL" id="JAHVJA010000003">
    <property type="protein sequence ID" value="MBY6139755.1"/>
    <property type="molecule type" value="Genomic_DNA"/>
</dbReference>
<evidence type="ECO:0000313" key="7">
    <source>
        <dbReference type="Proteomes" id="UP000766629"/>
    </source>
</evidence>
<accession>A0ABS7NEV9</accession>
<dbReference type="PRINTS" id="PR00039">
    <property type="entry name" value="HTHLYSR"/>
</dbReference>
<keyword evidence="7" id="KW-1185">Reference proteome</keyword>
<dbReference type="SUPFAM" id="SSF53850">
    <property type="entry name" value="Periplasmic binding protein-like II"/>
    <property type="match status" value="1"/>
</dbReference>
<proteinExistence type="inferred from homology"/>
<protein>
    <submittedName>
        <fullName evidence="6">LysR family transcriptional regulator</fullName>
    </submittedName>
</protein>
<keyword evidence="3" id="KW-0238">DNA-binding</keyword>
<reference evidence="6 7" key="1">
    <citation type="submission" date="2021-06" db="EMBL/GenBank/DDBJ databases">
        <title>50 bacteria genomes isolated from Dapeng, Shenzhen, China.</title>
        <authorList>
            <person name="Zheng W."/>
            <person name="Yu S."/>
            <person name="Huang Y."/>
        </authorList>
    </citation>
    <scope>NUCLEOTIDE SEQUENCE [LARGE SCALE GENOMIC DNA]</scope>
    <source>
        <strain evidence="6 7">DP1N14-2</strain>
    </source>
</reference>
<dbReference type="Proteomes" id="UP000766629">
    <property type="component" value="Unassembled WGS sequence"/>
</dbReference>
<feature type="domain" description="HTH lysR-type" evidence="5">
    <location>
        <begin position="4"/>
        <end position="62"/>
    </location>
</feature>
<evidence type="ECO:0000256" key="3">
    <source>
        <dbReference type="ARBA" id="ARBA00023125"/>
    </source>
</evidence>
<dbReference type="Gene3D" id="1.10.10.10">
    <property type="entry name" value="Winged helix-like DNA-binding domain superfamily/Winged helix DNA-binding domain"/>
    <property type="match status" value="1"/>
</dbReference>
<sequence>MLYLTLRHYEYVCAVARHGSLSAAADAVHVSQPALSAALSRVEEHLGHALFLRRRGTALALTPQGRRFAEQAQTLLDRATQLENPKGGAAAQELVLVCFSDLAPFLLAPALKALRQALPEVKVSHRTCGFAPLISALSQGEADLAITYDLGLDAAFSRAELDRIAPHALVPPDHALARQRGVSLAELSEHPLVMSQEGLSVQHMLGLFKAHGLVPRIAHRADSLELLRSFAANGEGVGISYSLPPGGRSYDGKPLCEVPVTDAAAHEPVILAAHAEMPEVSPAATAHEILRTVLSARRSDLAQTDHNID</sequence>
<name>A0ABS7NEV9_9RHOB</name>
<evidence type="ECO:0000256" key="4">
    <source>
        <dbReference type="ARBA" id="ARBA00023163"/>
    </source>
</evidence>
<dbReference type="InterPro" id="IPR036390">
    <property type="entry name" value="WH_DNA-bd_sf"/>
</dbReference>
<keyword evidence="4" id="KW-0804">Transcription</keyword>
<evidence type="ECO:0000256" key="2">
    <source>
        <dbReference type="ARBA" id="ARBA00023015"/>
    </source>
</evidence>
<gene>
    <name evidence="6" type="ORF">KUV26_09950</name>
</gene>